<name>G8R6A3_OWEHD</name>
<dbReference type="GO" id="GO:0000287">
    <property type="term" value="F:magnesium ion binding"/>
    <property type="evidence" value="ECO:0007669"/>
    <property type="project" value="UniProtKB-UniRule"/>
</dbReference>
<dbReference type="Pfam" id="PF02912">
    <property type="entry name" value="Phe_tRNA-synt_N"/>
    <property type="match status" value="1"/>
</dbReference>
<dbReference type="STRING" id="926562.Oweho_2352"/>
<keyword evidence="4 13" id="KW-0963">Cytoplasm</keyword>
<dbReference type="InterPro" id="IPR002319">
    <property type="entry name" value="Phenylalanyl-tRNA_Synthase"/>
</dbReference>
<dbReference type="InterPro" id="IPR022911">
    <property type="entry name" value="Phe_tRNA_ligase_alpha1_bac"/>
</dbReference>
<keyword evidence="8 13" id="KW-0067">ATP-binding</keyword>
<evidence type="ECO:0000256" key="1">
    <source>
        <dbReference type="ARBA" id="ARBA00004496"/>
    </source>
</evidence>
<dbReference type="GO" id="GO:0005737">
    <property type="term" value="C:cytoplasm"/>
    <property type="evidence" value="ECO:0007669"/>
    <property type="project" value="UniProtKB-SubCell"/>
</dbReference>
<feature type="binding site" evidence="13">
    <location>
        <position position="250"/>
    </location>
    <ligand>
        <name>Mg(2+)</name>
        <dbReference type="ChEBI" id="CHEBI:18420"/>
        <note>shared with beta subunit</note>
    </ligand>
</feature>
<keyword evidence="16" id="KW-1185">Reference proteome</keyword>
<dbReference type="Pfam" id="PF01409">
    <property type="entry name" value="tRNA-synt_2d"/>
    <property type="match status" value="1"/>
</dbReference>
<dbReference type="InterPro" id="IPR004188">
    <property type="entry name" value="Phe-tRNA_ligase_II_N"/>
</dbReference>
<evidence type="ECO:0000256" key="2">
    <source>
        <dbReference type="ARBA" id="ARBA00010207"/>
    </source>
</evidence>
<dbReference type="GO" id="GO:0005524">
    <property type="term" value="F:ATP binding"/>
    <property type="evidence" value="ECO:0007669"/>
    <property type="project" value="UniProtKB-UniRule"/>
</dbReference>
<dbReference type="EMBL" id="CP003156">
    <property type="protein sequence ID" value="AEV33323.1"/>
    <property type="molecule type" value="Genomic_DNA"/>
</dbReference>
<dbReference type="InterPro" id="IPR045864">
    <property type="entry name" value="aa-tRNA-synth_II/BPL/LPL"/>
</dbReference>
<dbReference type="InterPro" id="IPR010978">
    <property type="entry name" value="tRNA-bd_arm"/>
</dbReference>
<dbReference type="Proteomes" id="UP000005631">
    <property type="component" value="Chromosome"/>
</dbReference>
<sequence length="339" mass="38774">MEAKIKGYLQEVESFNESDGAKIEEFRIKFLGRKGLIPALFDEFKALPGDQKRNVGKPLNELKQATSAKVEELKANSGAGESVKMHYDLSRPGGEIGLGSRHPVNLVKNEIIQIFERIGFNVSEGPEVEDDWHNFTALNFPEEHPARDMQDTFFVARNPDWALRTHTSSVQVRTMENQKPPIRTISPGRVFRNEAISSRSHCIFHQVEGLYIDKNVSFADLKQTLLYFAQEFFGKDTKIRLRPSYFPFTEPSAEMDVYWGLENEVDYRMTKGTGWLEVMGCGMVDPNVLENCGIDSKEYSGYAFGMGVERIAMQRFQISDIRLLFENDQRFLEQFKSAL</sequence>
<evidence type="ECO:0000313" key="16">
    <source>
        <dbReference type="Proteomes" id="UP000005631"/>
    </source>
</evidence>
<evidence type="ECO:0000256" key="7">
    <source>
        <dbReference type="ARBA" id="ARBA00022741"/>
    </source>
</evidence>
<keyword evidence="10 13" id="KW-0648">Protein biosynthesis</keyword>
<evidence type="ECO:0000256" key="5">
    <source>
        <dbReference type="ARBA" id="ARBA00022598"/>
    </source>
</evidence>
<dbReference type="OrthoDB" id="9800719at2"/>
<accession>G8R6A3</accession>
<keyword evidence="11 13" id="KW-0030">Aminoacyl-tRNA synthetase</keyword>
<keyword evidence="7 13" id="KW-0547">Nucleotide-binding</keyword>
<dbReference type="SUPFAM" id="SSF46589">
    <property type="entry name" value="tRNA-binding arm"/>
    <property type="match status" value="1"/>
</dbReference>
<dbReference type="HAMAP" id="MF_00281">
    <property type="entry name" value="Phe_tRNA_synth_alpha1"/>
    <property type="match status" value="1"/>
</dbReference>
<evidence type="ECO:0000256" key="8">
    <source>
        <dbReference type="ARBA" id="ARBA00022840"/>
    </source>
</evidence>
<evidence type="ECO:0000256" key="13">
    <source>
        <dbReference type="HAMAP-Rule" id="MF_00281"/>
    </source>
</evidence>
<dbReference type="eggNOG" id="COG0016">
    <property type="taxonomic scope" value="Bacteria"/>
</dbReference>
<dbReference type="GO" id="GO:0000049">
    <property type="term" value="F:tRNA binding"/>
    <property type="evidence" value="ECO:0007669"/>
    <property type="project" value="InterPro"/>
</dbReference>
<evidence type="ECO:0000313" key="15">
    <source>
        <dbReference type="EMBL" id="AEV33323.1"/>
    </source>
</evidence>
<dbReference type="PATRIC" id="fig|926562.3.peg.2366"/>
<evidence type="ECO:0000256" key="3">
    <source>
        <dbReference type="ARBA" id="ARBA00011209"/>
    </source>
</evidence>
<keyword evidence="5 13" id="KW-0436">Ligase</keyword>
<dbReference type="Gene3D" id="3.30.930.10">
    <property type="entry name" value="Bira Bifunctional Protein, Domain 2"/>
    <property type="match status" value="1"/>
</dbReference>
<dbReference type="GO" id="GO:0006432">
    <property type="term" value="P:phenylalanyl-tRNA aminoacylation"/>
    <property type="evidence" value="ECO:0007669"/>
    <property type="project" value="UniProtKB-UniRule"/>
</dbReference>
<protein>
    <recommendedName>
        <fullName evidence="13">Phenylalanine--tRNA ligase alpha subunit</fullName>
        <ecNumber evidence="13">6.1.1.20</ecNumber>
    </recommendedName>
    <alternativeName>
        <fullName evidence="13">Phenylalanyl-tRNA synthetase alpha subunit</fullName>
        <shortName evidence="13">PheRS</shortName>
    </alternativeName>
</protein>
<comment type="catalytic activity">
    <reaction evidence="12 13">
        <text>tRNA(Phe) + L-phenylalanine + ATP = L-phenylalanyl-tRNA(Phe) + AMP + diphosphate + H(+)</text>
        <dbReference type="Rhea" id="RHEA:19413"/>
        <dbReference type="Rhea" id="RHEA-COMP:9668"/>
        <dbReference type="Rhea" id="RHEA-COMP:9699"/>
        <dbReference type="ChEBI" id="CHEBI:15378"/>
        <dbReference type="ChEBI" id="CHEBI:30616"/>
        <dbReference type="ChEBI" id="CHEBI:33019"/>
        <dbReference type="ChEBI" id="CHEBI:58095"/>
        <dbReference type="ChEBI" id="CHEBI:78442"/>
        <dbReference type="ChEBI" id="CHEBI:78531"/>
        <dbReference type="ChEBI" id="CHEBI:456215"/>
        <dbReference type="EC" id="6.1.1.20"/>
    </reaction>
</comment>
<dbReference type="InterPro" id="IPR006195">
    <property type="entry name" value="aa-tRNA-synth_II"/>
</dbReference>
<dbReference type="CDD" id="cd00496">
    <property type="entry name" value="PheRS_alpha_core"/>
    <property type="match status" value="1"/>
</dbReference>
<comment type="subcellular location">
    <subcellularLocation>
        <location evidence="1 13">Cytoplasm</location>
    </subcellularLocation>
</comment>
<reference evidence="15 16" key="1">
    <citation type="journal article" date="2012" name="Stand. Genomic Sci.">
        <title>Genome sequence of the orange-pigmented seawater bacterium Owenweeksia hongkongensis type strain (UST20020801(T)).</title>
        <authorList>
            <person name="Riedel T."/>
            <person name="Held B."/>
            <person name="Nolan M."/>
            <person name="Lucas S."/>
            <person name="Lapidus A."/>
            <person name="Tice H."/>
            <person name="Del Rio T.G."/>
            <person name="Cheng J.F."/>
            <person name="Han C."/>
            <person name="Tapia R."/>
            <person name="Goodwin L.A."/>
            <person name="Pitluck S."/>
            <person name="Liolios K."/>
            <person name="Mavromatis K."/>
            <person name="Pagani I."/>
            <person name="Ivanova N."/>
            <person name="Mikhailova N."/>
            <person name="Pati A."/>
            <person name="Chen A."/>
            <person name="Palaniappan K."/>
            <person name="Rohde M."/>
            <person name="Tindall B.J."/>
            <person name="Detter J.C."/>
            <person name="Goker M."/>
            <person name="Woyke T."/>
            <person name="Bristow J."/>
            <person name="Eisen J.A."/>
            <person name="Markowitz V."/>
            <person name="Hugenholtz P."/>
            <person name="Klenk H.P."/>
            <person name="Kyrpides N.C."/>
        </authorList>
    </citation>
    <scope>NUCLEOTIDE SEQUENCE</scope>
    <source>
        <strain evidence="16">DSM 17368 / JCM 12287 / NRRL B-23963</strain>
    </source>
</reference>
<dbReference type="SUPFAM" id="SSF55681">
    <property type="entry name" value="Class II aaRS and biotin synthetases"/>
    <property type="match status" value="1"/>
</dbReference>
<dbReference type="KEGG" id="oho:Oweho_2352"/>
<dbReference type="AlphaFoldDB" id="G8R6A3"/>
<evidence type="ECO:0000256" key="10">
    <source>
        <dbReference type="ARBA" id="ARBA00022917"/>
    </source>
</evidence>
<keyword evidence="9 13" id="KW-0460">Magnesium</keyword>
<evidence type="ECO:0000256" key="4">
    <source>
        <dbReference type="ARBA" id="ARBA00022490"/>
    </source>
</evidence>
<evidence type="ECO:0000256" key="6">
    <source>
        <dbReference type="ARBA" id="ARBA00022723"/>
    </source>
</evidence>
<dbReference type="RefSeq" id="WP_014202672.1">
    <property type="nucleotide sequence ID" value="NC_016599.1"/>
</dbReference>
<dbReference type="PROSITE" id="PS50862">
    <property type="entry name" value="AA_TRNA_LIGASE_II"/>
    <property type="match status" value="1"/>
</dbReference>
<evidence type="ECO:0000256" key="12">
    <source>
        <dbReference type="ARBA" id="ARBA00049255"/>
    </source>
</evidence>
<dbReference type="PANTHER" id="PTHR11538:SF41">
    <property type="entry name" value="PHENYLALANINE--TRNA LIGASE, MITOCHONDRIAL"/>
    <property type="match status" value="1"/>
</dbReference>
<organism evidence="15 16">
    <name type="scientific">Owenweeksia hongkongensis (strain DSM 17368 / CIP 108786 / JCM 12287 / NRRL B-23963 / UST20020801)</name>
    <dbReference type="NCBI Taxonomy" id="926562"/>
    <lineage>
        <taxon>Bacteria</taxon>
        <taxon>Pseudomonadati</taxon>
        <taxon>Bacteroidota</taxon>
        <taxon>Flavobacteriia</taxon>
        <taxon>Flavobacteriales</taxon>
        <taxon>Owenweeksiaceae</taxon>
        <taxon>Owenweeksia</taxon>
    </lineage>
</organism>
<gene>
    <name evidence="13" type="primary">pheS</name>
    <name evidence="15" type="ordered locus">Oweho_2352</name>
</gene>
<comment type="similarity">
    <text evidence="2 13">Belongs to the class-II aminoacyl-tRNA synthetase family. Phe-tRNA synthetase alpha subunit type 1 subfamily.</text>
</comment>
<evidence type="ECO:0000256" key="9">
    <source>
        <dbReference type="ARBA" id="ARBA00022842"/>
    </source>
</evidence>
<dbReference type="EC" id="6.1.1.20" evidence="13"/>
<comment type="subunit">
    <text evidence="3 13">Tetramer of two alpha and two beta subunits.</text>
</comment>
<dbReference type="GO" id="GO:0004826">
    <property type="term" value="F:phenylalanine-tRNA ligase activity"/>
    <property type="evidence" value="ECO:0007669"/>
    <property type="project" value="UniProtKB-UniRule"/>
</dbReference>
<dbReference type="PANTHER" id="PTHR11538">
    <property type="entry name" value="PHENYLALANYL-TRNA SYNTHETASE"/>
    <property type="match status" value="1"/>
</dbReference>
<keyword evidence="6 13" id="KW-0479">Metal-binding</keyword>
<dbReference type="HOGENOM" id="CLU_025086_0_1_10"/>
<feature type="domain" description="Aminoacyl-transfer RNA synthetases class-II family profile" evidence="14">
    <location>
        <begin position="107"/>
        <end position="326"/>
    </location>
</feature>
<evidence type="ECO:0000256" key="11">
    <source>
        <dbReference type="ARBA" id="ARBA00023146"/>
    </source>
</evidence>
<evidence type="ECO:0000259" key="14">
    <source>
        <dbReference type="PROSITE" id="PS50862"/>
    </source>
</evidence>
<comment type="cofactor">
    <cofactor evidence="13">
        <name>Mg(2+)</name>
        <dbReference type="ChEBI" id="CHEBI:18420"/>
    </cofactor>
    <text evidence="13">Binds 2 magnesium ions per tetramer.</text>
</comment>
<proteinExistence type="inferred from homology"/>